<proteinExistence type="predicted"/>
<evidence type="ECO:0000313" key="1">
    <source>
        <dbReference type="EMBL" id="OLS63081.1"/>
    </source>
</evidence>
<gene>
    <name evidence="1" type="ORF">PSEMO_20170</name>
</gene>
<dbReference type="Proteomes" id="UP000186736">
    <property type="component" value="Unassembled WGS sequence"/>
</dbReference>
<sequence length="95" mass="10486">MAAAIAPRPQPLEIAFTRDTLFGVSTQSVECQVQLEALNIAGKPGVQLQITPPLPARLDRAHTLVFTWRGHMCRGIVQSSRQCHDGSLQLRLELQ</sequence>
<evidence type="ECO:0000313" key="2">
    <source>
        <dbReference type="Proteomes" id="UP000186736"/>
    </source>
</evidence>
<reference evidence="1 2" key="1">
    <citation type="submission" date="2016-10" db="EMBL/GenBank/DDBJ databases">
        <title>Genome Sequence of Pseudomonas putida GM4FR.</title>
        <authorList>
            <person name="Poehlein A."/>
            <person name="Wemheuer F."/>
            <person name="Hollensteiner J."/>
            <person name="Wemheuer B."/>
        </authorList>
    </citation>
    <scope>NUCLEOTIDE SEQUENCE [LARGE SCALE GENOMIC DNA]</scope>
    <source>
        <strain evidence="1 2">GM4FR</strain>
    </source>
</reference>
<dbReference type="OrthoDB" id="6891462at2"/>
<evidence type="ECO:0008006" key="3">
    <source>
        <dbReference type="Google" id="ProtNLM"/>
    </source>
</evidence>
<protein>
    <recommendedName>
        <fullName evidence="3">PilZ domain-containing protein</fullName>
    </recommendedName>
</protein>
<dbReference type="RefSeq" id="WP_075802961.1">
    <property type="nucleotide sequence ID" value="NZ_MKZO01000014.1"/>
</dbReference>
<dbReference type="AlphaFoldDB" id="A0A1Q9R6T8"/>
<comment type="caution">
    <text evidence="1">The sequence shown here is derived from an EMBL/GenBank/DDBJ whole genome shotgun (WGS) entry which is preliminary data.</text>
</comment>
<dbReference type="EMBL" id="MKZO01000014">
    <property type="protein sequence ID" value="OLS63081.1"/>
    <property type="molecule type" value="Genomic_DNA"/>
</dbReference>
<organism evidence="1 2">
    <name type="scientific">Pseudomonas putida</name>
    <name type="common">Arthrobacter siderocapsulatus</name>
    <dbReference type="NCBI Taxonomy" id="303"/>
    <lineage>
        <taxon>Bacteria</taxon>
        <taxon>Pseudomonadati</taxon>
        <taxon>Pseudomonadota</taxon>
        <taxon>Gammaproteobacteria</taxon>
        <taxon>Pseudomonadales</taxon>
        <taxon>Pseudomonadaceae</taxon>
        <taxon>Pseudomonas</taxon>
    </lineage>
</organism>
<name>A0A1Q9R6T8_PSEPU</name>
<accession>A0A1Q9R6T8</accession>